<comment type="caution">
    <text evidence="11">The sequence shown here is derived from an EMBL/GenBank/DDBJ whole genome shotgun (WGS) entry which is preliminary data.</text>
</comment>
<dbReference type="GO" id="GO:0008270">
    <property type="term" value="F:zinc ion binding"/>
    <property type="evidence" value="ECO:0007669"/>
    <property type="project" value="UniProtKB-KW"/>
</dbReference>
<reference evidence="11 12" key="1">
    <citation type="journal article" date="2019" name="Sci. Rep.">
        <title>A high-quality genome of Eragrostis curvula grass provides insights into Poaceae evolution and supports new strategies to enhance forage quality.</title>
        <authorList>
            <person name="Carballo J."/>
            <person name="Santos B.A.C.M."/>
            <person name="Zappacosta D."/>
            <person name="Garbus I."/>
            <person name="Selva J.P."/>
            <person name="Gallo C.A."/>
            <person name="Diaz A."/>
            <person name="Albertini E."/>
            <person name="Caccamo M."/>
            <person name="Echenique V."/>
        </authorList>
    </citation>
    <scope>NUCLEOTIDE SEQUENCE [LARGE SCALE GENOMIC DNA]</scope>
    <source>
        <strain evidence="12">cv. Victoria</strain>
        <tissue evidence="11">Leaf</tissue>
    </source>
</reference>
<dbReference type="GO" id="GO:0061630">
    <property type="term" value="F:ubiquitin protein ligase activity"/>
    <property type="evidence" value="ECO:0007669"/>
    <property type="project" value="UniProtKB-EC"/>
</dbReference>
<evidence type="ECO:0000256" key="6">
    <source>
        <dbReference type="ARBA" id="ARBA00022737"/>
    </source>
</evidence>
<evidence type="ECO:0000256" key="7">
    <source>
        <dbReference type="ARBA" id="ARBA00022771"/>
    </source>
</evidence>
<evidence type="ECO:0000256" key="1">
    <source>
        <dbReference type="ARBA" id="ARBA00001798"/>
    </source>
</evidence>
<keyword evidence="9" id="KW-0862">Zinc</keyword>
<dbReference type="EC" id="2.3.2.31" evidence="3"/>
<dbReference type="Gene3D" id="1.20.120.1750">
    <property type="match status" value="1"/>
</dbReference>
<evidence type="ECO:0000256" key="9">
    <source>
        <dbReference type="ARBA" id="ARBA00022833"/>
    </source>
</evidence>
<evidence type="ECO:0000256" key="5">
    <source>
        <dbReference type="ARBA" id="ARBA00022723"/>
    </source>
</evidence>
<evidence type="ECO:0000256" key="8">
    <source>
        <dbReference type="ARBA" id="ARBA00022786"/>
    </source>
</evidence>
<keyword evidence="12" id="KW-1185">Reference proteome</keyword>
<dbReference type="AlphaFoldDB" id="A0A5J9U7P1"/>
<dbReference type="PANTHER" id="PTHR11685">
    <property type="entry name" value="RBR FAMILY RING FINGER AND IBR DOMAIN-CONTAINING"/>
    <property type="match status" value="1"/>
</dbReference>
<evidence type="ECO:0000313" key="12">
    <source>
        <dbReference type="Proteomes" id="UP000324897"/>
    </source>
</evidence>
<dbReference type="Proteomes" id="UP000324897">
    <property type="component" value="Chromosome 7"/>
</dbReference>
<keyword evidence="6" id="KW-0677">Repeat</keyword>
<dbReference type="EMBL" id="RWGY01000029">
    <property type="protein sequence ID" value="TVU19170.1"/>
    <property type="molecule type" value="Genomic_DNA"/>
</dbReference>
<dbReference type="InterPro" id="IPR002867">
    <property type="entry name" value="IBR_dom"/>
</dbReference>
<gene>
    <name evidence="11" type="ORF">EJB05_35306</name>
</gene>
<dbReference type="OrthoDB" id="9977870at2759"/>
<comment type="catalytic activity">
    <reaction evidence="1">
        <text>[E2 ubiquitin-conjugating enzyme]-S-ubiquitinyl-L-cysteine + [acceptor protein]-L-lysine = [E2 ubiquitin-conjugating enzyme]-L-cysteine + [acceptor protein]-N(6)-ubiquitinyl-L-lysine.</text>
        <dbReference type="EC" id="2.3.2.31"/>
    </reaction>
</comment>
<dbReference type="GO" id="GO:0016567">
    <property type="term" value="P:protein ubiquitination"/>
    <property type="evidence" value="ECO:0007669"/>
    <property type="project" value="InterPro"/>
</dbReference>
<name>A0A5J9U7P1_9POAL</name>
<keyword evidence="4" id="KW-0808">Transferase</keyword>
<dbReference type="InterPro" id="IPR044066">
    <property type="entry name" value="TRIAD_supradom"/>
</dbReference>
<evidence type="ECO:0000259" key="10">
    <source>
        <dbReference type="PROSITE" id="PS51873"/>
    </source>
</evidence>
<dbReference type="SMART" id="SM00647">
    <property type="entry name" value="IBR"/>
    <property type="match status" value="2"/>
</dbReference>
<comment type="cofactor">
    <cofactor evidence="2">
        <name>Zn(2+)</name>
        <dbReference type="ChEBI" id="CHEBI:29105"/>
    </cofactor>
</comment>
<dbReference type="Gramene" id="TVU19170">
    <property type="protein sequence ID" value="TVU19170"/>
    <property type="gene ID" value="EJB05_35306"/>
</dbReference>
<evidence type="ECO:0000256" key="3">
    <source>
        <dbReference type="ARBA" id="ARBA00012251"/>
    </source>
</evidence>
<feature type="domain" description="RING-type" evidence="10">
    <location>
        <begin position="1"/>
        <end position="231"/>
    </location>
</feature>
<dbReference type="Pfam" id="PF01485">
    <property type="entry name" value="IBR"/>
    <property type="match status" value="2"/>
</dbReference>
<dbReference type="CDD" id="cd22584">
    <property type="entry name" value="Rcat_RBR_unk"/>
    <property type="match status" value="1"/>
</dbReference>
<keyword evidence="5" id="KW-0479">Metal-binding</keyword>
<evidence type="ECO:0000256" key="2">
    <source>
        <dbReference type="ARBA" id="ARBA00001947"/>
    </source>
</evidence>
<dbReference type="SUPFAM" id="SSF57850">
    <property type="entry name" value="RING/U-box"/>
    <property type="match status" value="1"/>
</dbReference>
<evidence type="ECO:0000256" key="4">
    <source>
        <dbReference type="ARBA" id="ARBA00022679"/>
    </source>
</evidence>
<proteinExistence type="predicted"/>
<evidence type="ECO:0000313" key="11">
    <source>
        <dbReference type="EMBL" id="TVU19170.1"/>
    </source>
</evidence>
<organism evidence="11 12">
    <name type="scientific">Eragrostis curvula</name>
    <name type="common">weeping love grass</name>
    <dbReference type="NCBI Taxonomy" id="38414"/>
    <lineage>
        <taxon>Eukaryota</taxon>
        <taxon>Viridiplantae</taxon>
        <taxon>Streptophyta</taxon>
        <taxon>Embryophyta</taxon>
        <taxon>Tracheophyta</taxon>
        <taxon>Spermatophyta</taxon>
        <taxon>Magnoliopsida</taxon>
        <taxon>Liliopsida</taxon>
        <taxon>Poales</taxon>
        <taxon>Poaceae</taxon>
        <taxon>PACMAD clade</taxon>
        <taxon>Chloridoideae</taxon>
        <taxon>Eragrostideae</taxon>
        <taxon>Eragrostidinae</taxon>
        <taxon>Eragrostis</taxon>
    </lineage>
</organism>
<dbReference type="PROSITE" id="PS51873">
    <property type="entry name" value="TRIAD"/>
    <property type="match status" value="1"/>
</dbReference>
<protein>
    <recommendedName>
        <fullName evidence="3">RBR-type E3 ubiquitin transferase</fullName>
        <ecNumber evidence="3">2.3.2.31</ecNumber>
    </recommendedName>
</protein>
<keyword evidence="8" id="KW-0833">Ubl conjugation pathway</keyword>
<accession>A0A5J9U7P1</accession>
<dbReference type="InterPro" id="IPR031127">
    <property type="entry name" value="E3_UB_ligase_RBR"/>
</dbReference>
<keyword evidence="7" id="KW-0863">Zinc-finger</keyword>
<feature type="non-terminal residue" evidence="11">
    <location>
        <position position="1"/>
    </location>
</feature>
<sequence>MKRHVNVKLLDGGLPSCPQDRCATRLTLKGSRKLLSPQLLRIMEDRVRERLIPPDQKVYCPYPRCSALMSTSELPAFSMTQDFSEETVDGGLALATKSYWCRGRELYFQCLKKIHASSSFAKYALGDMAMRRKCVRCRGSFCLGCKVPWHDGMTCSDFRSKYPDPRPDGAKLQSLARQRLWRQCVRCKHVIELAAGCHHMTCVCGYEFCYKCGNQRNVQWSKMLMRAVGGT</sequence>